<dbReference type="RefSeq" id="WP_406792358.1">
    <property type="nucleotide sequence ID" value="NZ_JBJHZX010000016.1"/>
</dbReference>
<evidence type="ECO:0000313" key="2">
    <source>
        <dbReference type="Proteomes" id="UP001623660"/>
    </source>
</evidence>
<accession>A0ABW8SKM4</accession>
<reference evidence="1 2" key="1">
    <citation type="submission" date="2024-11" db="EMBL/GenBank/DDBJ databases">
        <authorList>
            <person name="Heng Y.C."/>
            <person name="Lim A.C.H."/>
            <person name="Lee J.K.Y."/>
            <person name="Kittelmann S."/>
        </authorList>
    </citation>
    <scope>NUCLEOTIDE SEQUENCE [LARGE SCALE GENOMIC DNA]</scope>
    <source>
        <strain evidence="1 2">WILCCON 0269</strain>
    </source>
</reference>
<proteinExistence type="predicted"/>
<sequence>MRYKARQFIKILEKAELIEEFDMDSFFRIAEKMTVFDGEKIIVSLLNGIEIECEIE</sequence>
<comment type="caution">
    <text evidence="1">The sequence shown here is derived from an EMBL/GenBank/DDBJ whole genome shotgun (WGS) entry which is preliminary data.</text>
</comment>
<name>A0ABW8SKM4_9CLOT</name>
<protein>
    <submittedName>
        <fullName evidence="1">Uncharacterized protein</fullName>
    </submittedName>
</protein>
<evidence type="ECO:0000313" key="1">
    <source>
        <dbReference type="EMBL" id="MFL0196247.1"/>
    </source>
</evidence>
<dbReference type="EMBL" id="JBJHZX010000016">
    <property type="protein sequence ID" value="MFL0196247.1"/>
    <property type="molecule type" value="Genomic_DNA"/>
</dbReference>
<gene>
    <name evidence="1" type="ORF">ACJDU8_11840</name>
</gene>
<dbReference type="Proteomes" id="UP001623660">
    <property type="component" value="Unassembled WGS sequence"/>
</dbReference>
<organism evidence="1 2">
    <name type="scientific">Candidatus Clostridium eludens</name>
    <dbReference type="NCBI Taxonomy" id="3381663"/>
    <lineage>
        <taxon>Bacteria</taxon>
        <taxon>Bacillati</taxon>
        <taxon>Bacillota</taxon>
        <taxon>Clostridia</taxon>
        <taxon>Eubacteriales</taxon>
        <taxon>Clostridiaceae</taxon>
        <taxon>Clostridium</taxon>
    </lineage>
</organism>
<keyword evidence="2" id="KW-1185">Reference proteome</keyword>